<evidence type="ECO:0000256" key="2">
    <source>
        <dbReference type="SAM" id="Phobius"/>
    </source>
</evidence>
<feature type="compositionally biased region" description="Basic and acidic residues" evidence="1">
    <location>
        <begin position="65"/>
        <end position="84"/>
    </location>
</feature>
<feature type="compositionally biased region" description="Gly residues" evidence="1">
    <location>
        <begin position="121"/>
        <end position="130"/>
    </location>
</feature>
<reference evidence="3" key="1">
    <citation type="journal article" date="2020" name="Stud. Mycol.">
        <title>101 Dothideomycetes genomes: a test case for predicting lifestyles and emergence of pathogens.</title>
        <authorList>
            <person name="Haridas S."/>
            <person name="Albert R."/>
            <person name="Binder M."/>
            <person name="Bloem J."/>
            <person name="Labutti K."/>
            <person name="Salamov A."/>
            <person name="Andreopoulos B."/>
            <person name="Baker S."/>
            <person name="Barry K."/>
            <person name="Bills G."/>
            <person name="Bluhm B."/>
            <person name="Cannon C."/>
            <person name="Castanera R."/>
            <person name="Culley D."/>
            <person name="Daum C."/>
            <person name="Ezra D."/>
            <person name="Gonzalez J."/>
            <person name="Henrissat B."/>
            <person name="Kuo A."/>
            <person name="Liang C."/>
            <person name="Lipzen A."/>
            <person name="Lutzoni F."/>
            <person name="Magnuson J."/>
            <person name="Mondo S."/>
            <person name="Nolan M."/>
            <person name="Ohm R."/>
            <person name="Pangilinan J."/>
            <person name="Park H.-J."/>
            <person name="Ramirez L."/>
            <person name="Alfaro M."/>
            <person name="Sun H."/>
            <person name="Tritt A."/>
            <person name="Yoshinaga Y."/>
            <person name="Zwiers L.-H."/>
            <person name="Turgeon B."/>
            <person name="Goodwin S."/>
            <person name="Spatafora J."/>
            <person name="Crous P."/>
            <person name="Grigoriev I."/>
        </authorList>
    </citation>
    <scope>NUCLEOTIDE SEQUENCE</scope>
    <source>
        <strain evidence="3">CBS 121167</strain>
    </source>
</reference>
<dbReference type="EMBL" id="ML995496">
    <property type="protein sequence ID" value="KAF2138541.1"/>
    <property type="molecule type" value="Genomic_DNA"/>
</dbReference>
<proteinExistence type="predicted"/>
<feature type="region of interest" description="Disordered" evidence="1">
    <location>
        <begin position="51"/>
        <end position="139"/>
    </location>
</feature>
<evidence type="ECO:0000313" key="4">
    <source>
        <dbReference type="Proteomes" id="UP000799438"/>
    </source>
</evidence>
<keyword evidence="2" id="KW-0812">Transmembrane</keyword>
<dbReference type="Proteomes" id="UP000799438">
    <property type="component" value="Unassembled WGS sequence"/>
</dbReference>
<dbReference type="CDD" id="cd12087">
    <property type="entry name" value="TM_EGFR-like"/>
    <property type="match status" value="1"/>
</dbReference>
<evidence type="ECO:0000313" key="3">
    <source>
        <dbReference type="EMBL" id="KAF2138541.1"/>
    </source>
</evidence>
<protein>
    <recommendedName>
        <fullName evidence="5">Gram-positive cocci surface proteins LPxTG domain-containing protein</fullName>
    </recommendedName>
</protein>
<gene>
    <name evidence="3" type="ORF">K452DRAFT_321107</name>
</gene>
<keyword evidence="4" id="KW-1185">Reference proteome</keyword>
<feature type="transmembrane region" description="Helical" evidence="2">
    <location>
        <begin position="26"/>
        <end position="48"/>
    </location>
</feature>
<dbReference type="RefSeq" id="XP_033394254.1">
    <property type="nucleotide sequence ID" value="XM_033544372.1"/>
</dbReference>
<keyword evidence="2" id="KW-1133">Transmembrane helix</keyword>
<feature type="compositionally biased region" description="Low complexity" evidence="1">
    <location>
        <begin position="105"/>
        <end position="120"/>
    </location>
</feature>
<dbReference type="AlphaFoldDB" id="A0A6A6B6W1"/>
<accession>A0A6A6B6W1</accession>
<sequence length="139" mass="14243">MSIQCLFTGSAGGQDGARKGNLSGGIIAGIVLGALSVLLLITGAYIFLRRRKQHNQPQSPSEKPIGGRHELSAESSDPSKHLSEAEAVGTMVNEMHVPPHEAGGAAVHELAAEEPAVEVGVGDGDAGSGGRASVEDRRV</sequence>
<dbReference type="GeneID" id="54301868"/>
<evidence type="ECO:0008006" key="5">
    <source>
        <dbReference type="Google" id="ProtNLM"/>
    </source>
</evidence>
<name>A0A6A6B6W1_9PEZI</name>
<organism evidence="3 4">
    <name type="scientific">Aplosporella prunicola CBS 121167</name>
    <dbReference type="NCBI Taxonomy" id="1176127"/>
    <lineage>
        <taxon>Eukaryota</taxon>
        <taxon>Fungi</taxon>
        <taxon>Dikarya</taxon>
        <taxon>Ascomycota</taxon>
        <taxon>Pezizomycotina</taxon>
        <taxon>Dothideomycetes</taxon>
        <taxon>Dothideomycetes incertae sedis</taxon>
        <taxon>Botryosphaeriales</taxon>
        <taxon>Aplosporellaceae</taxon>
        <taxon>Aplosporella</taxon>
    </lineage>
</organism>
<keyword evidence="2" id="KW-0472">Membrane</keyword>
<dbReference type="GO" id="GO:0005524">
    <property type="term" value="F:ATP binding"/>
    <property type="evidence" value="ECO:0007669"/>
    <property type="project" value="UniProtKB-KW"/>
</dbReference>
<evidence type="ECO:0000256" key="1">
    <source>
        <dbReference type="SAM" id="MobiDB-lite"/>
    </source>
</evidence>